<evidence type="ECO:0000313" key="2">
    <source>
        <dbReference type="Proteomes" id="UP001180840"/>
    </source>
</evidence>
<accession>A0ABU1ZWT3</accession>
<organism evidence="1 2">
    <name type="scientific">Corynebacterium guangdongense</name>
    <dbReference type="NCBI Taxonomy" id="1783348"/>
    <lineage>
        <taxon>Bacteria</taxon>
        <taxon>Bacillati</taxon>
        <taxon>Actinomycetota</taxon>
        <taxon>Actinomycetes</taxon>
        <taxon>Mycobacteriales</taxon>
        <taxon>Corynebacteriaceae</taxon>
        <taxon>Corynebacterium</taxon>
    </lineage>
</organism>
<protein>
    <submittedName>
        <fullName evidence="1">Uncharacterized protein</fullName>
    </submittedName>
</protein>
<name>A0ABU1ZWT3_9CORY</name>
<dbReference type="RefSeq" id="WP_290197807.1">
    <property type="nucleotide sequence ID" value="NZ_CP047654.1"/>
</dbReference>
<evidence type="ECO:0000313" key="1">
    <source>
        <dbReference type="EMBL" id="MDR7328813.1"/>
    </source>
</evidence>
<comment type="caution">
    <text evidence="1">The sequence shown here is derived from an EMBL/GenBank/DDBJ whole genome shotgun (WGS) entry which is preliminary data.</text>
</comment>
<sequence>MEQYITKFVAHPEKLADAEALYAERIARIDPALARVVHVDRRAQPSDDAFTLWELRDVAVYEEIERVRDLELFQISCILEVDPALGDEQDDALMERMLFAEADEADPFPANLERVPASEVWASLDPIPADVEEQLPPTLTEGTWLVTTYALVSQDADPATEVEALTKNLRVLHYGEISEVDPRDSVFTQVFGPMVLRQSELLLEGASRHVDYPLGRRRLRQASVVKHAGAPLTLSGTDERPAVFTAERLT</sequence>
<keyword evidence="2" id="KW-1185">Reference proteome</keyword>
<proteinExistence type="predicted"/>
<gene>
    <name evidence="1" type="ORF">J2S39_000489</name>
</gene>
<dbReference type="Proteomes" id="UP001180840">
    <property type="component" value="Unassembled WGS sequence"/>
</dbReference>
<reference evidence="1" key="1">
    <citation type="submission" date="2023-07" db="EMBL/GenBank/DDBJ databases">
        <title>Sequencing the genomes of 1000 actinobacteria strains.</title>
        <authorList>
            <person name="Klenk H.-P."/>
        </authorList>
    </citation>
    <scope>NUCLEOTIDE SEQUENCE</scope>
    <source>
        <strain evidence="1">DSM 107476</strain>
    </source>
</reference>
<dbReference type="EMBL" id="JAVDXZ010000001">
    <property type="protein sequence ID" value="MDR7328813.1"/>
    <property type="molecule type" value="Genomic_DNA"/>
</dbReference>